<evidence type="ECO:0000313" key="2">
    <source>
        <dbReference type="Proteomes" id="UP001234297"/>
    </source>
</evidence>
<sequence length="642" mass="71547">MPEESSHQNQGAKEHRTPKFLSSISLNKNLRQRCCRSVEARTPDSLSIICREQTQFNVPRNTRSSSTGLLIDGLKTYGRKKSTSDLGKFVVKCASAASPENVIISPVGQWILNAIEGNRKVKNLWRSSFHSHLGSLDSKMNLERAKSVAVRDKKLSEFLSSSSALITPQEPEKYGYLRKRRCASEVTDKMLVASSSRNSSSDQSTSSASSAVSKGLIHCIWNSGVPFFVFSVDDQGELYVANPSTEDSLDDNRPNYMYLFCSRRDIQTEQGWCSSDNVPDIVGKMKVVSYLALDSSNLKHVETEFVMFGASEDSFRMVQSPPTPTTSKNKGLPKKVADVLRKNYYKHKSTKKSADQSSKLENFSHTTHLDMFGRSKESGRDSHIDNRPPSNLELAAIVVKAYLHNYSQMEDGGWGLKFLKDAPVEAAGNHRDSCAESCRDSSRNDNEALMDMKVIVPAGFHGSPRTDHGGPSSLIDRLNSGGCCDCGGWDTGCPLTVLNYRSSNTEIWPETEKHEECRSFDLYVEGLKQGVPTLEMVNIHEGLYFVHFQSPLSALQSFSIGVAIIHAQRLDTGIVRRVLASIIPCYILPLCDPKCSAHLRRFDSRRRFLARSEAFCFSKPLFYVKYLVAADEPALEVQGLQR</sequence>
<keyword evidence="2" id="KW-1185">Reference proteome</keyword>
<gene>
    <name evidence="1" type="ORF">MRB53_035600</name>
</gene>
<proteinExistence type="predicted"/>
<comment type="caution">
    <text evidence="1">The sequence shown here is derived from an EMBL/GenBank/DDBJ whole genome shotgun (WGS) entry which is preliminary data.</text>
</comment>
<name>A0ACC2K5Q2_PERAE</name>
<protein>
    <submittedName>
        <fullName evidence="1">Uncharacterized protein</fullName>
    </submittedName>
</protein>
<organism evidence="1 2">
    <name type="scientific">Persea americana</name>
    <name type="common">Avocado</name>
    <dbReference type="NCBI Taxonomy" id="3435"/>
    <lineage>
        <taxon>Eukaryota</taxon>
        <taxon>Viridiplantae</taxon>
        <taxon>Streptophyta</taxon>
        <taxon>Embryophyta</taxon>
        <taxon>Tracheophyta</taxon>
        <taxon>Spermatophyta</taxon>
        <taxon>Magnoliopsida</taxon>
        <taxon>Magnoliidae</taxon>
        <taxon>Laurales</taxon>
        <taxon>Lauraceae</taxon>
        <taxon>Persea</taxon>
    </lineage>
</organism>
<dbReference type="Proteomes" id="UP001234297">
    <property type="component" value="Chromosome 12"/>
</dbReference>
<evidence type="ECO:0000313" key="1">
    <source>
        <dbReference type="EMBL" id="KAJ8616228.1"/>
    </source>
</evidence>
<dbReference type="EMBL" id="CM056820">
    <property type="protein sequence ID" value="KAJ8616228.1"/>
    <property type="molecule type" value="Genomic_DNA"/>
</dbReference>
<accession>A0ACC2K5Q2</accession>
<reference evidence="1 2" key="1">
    <citation type="journal article" date="2022" name="Hortic Res">
        <title>A haplotype resolved chromosomal level avocado genome allows analysis of novel avocado genes.</title>
        <authorList>
            <person name="Nath O."/>
            <person name="Fletcher S.J."/>
            <person name="Hayward A."/>
            <person name="Shaw L.M."/>
            <person name="Masouleh A.K."/>
            <person name="Furtado A."/>
            <person name="Henry R.J."/>
            <person name="Mitter N."/>
        </authorList>
    </citation>
    <scope>NUCLEOTIDE SEQUENCE [LARGE SCALE GENOMIC DNA]</scope>
    <source>
        <strain evidence="2">cv. Hass</strain>
    </source>
</reference>